<keyword evidence="3" id="KW-1003">Cell membrane</keyword>
<dbReference type="PANTHER" id="PTHR32502:SF5">
    <property type="entry name" value="N-ACETYLGALACTOSAMINE PERMEASE IID COMPONENT-RELATED"/>
    <property type="match status" value="1"/>
</dbReference>
<evidence type="ECO:0000256" key="7">
    <source>
        <dbReference type="ARBA" id="ARBA00022989"/>
    </source>
</evidence>
<dbReference type="NCBIfam" id="NF007359">
    <property type="entry name" value="PRK09855.1"/>
    <property type="match status" value="1"/>
</dbReference>
<dbReference type="RefSeq" id="WP_025376390.1">
    <property type="nucleotide sequence ID" value="NZ_CP050500.1"/>
</dbReference>
<keyword evidence="7 10" id="KW-1133">Transmembrane helix</keyword>
<feature type="compositionally biased region" description="Basic and acidic residues" evidence="9">
    <location>
        <begin position="1"/>
        <end position="16"/>
    </location>
</feature>
<evidence type="ECO:0000256" key="9">
    <source>
        <dbReference type="SAM" id="MobiDB-lite"/>
    </source>
</evidence>
<gene>
    <name evidence="11" type="primary">agaD</name>
    <name evidence="12" type="ORF">FAM18172_03089</name>
    <name evidence="11" type="ORF">HCJ88_12580</name>
</gene>
<protein>
    <submittedName>
        <fullName evidence="11">PTS N-acetylgalactosamine transporter subunit IID</fullName>
    </submittedName>
    <submittedName>
        <fullName evidence="12">PTS system mannose-specific EIID component</fullName>
    </submittedName>
</protein>
<sequence>MMASSDEKKQEVDQKKPQGGKLTSKDITKLGIRSALLQSAFSYERMQAGGWAWAQVPTWKKIFGSDKKALSEAMTDNMEFINTSPPLVSILMGLLTSLEEKRVNRQTIKGLKNGLFGPMAGIGDAIYWFTIMPIVGGIAASFATKGNILGPIIFFLVYLGIFLCRIPFAHLGYNLGTKAIDVIQDNSEIIARVATIMGLTVIGALISSYVGLSLKLKIGSVSLQKDFLDKVFPNILPLGFTFFLFWLLKKKVSPIVLILTVFVLCIVCSFFGIM</sequence>
<name>A0A422M0N0_LACPA</name>
<evidence type="ECO:0000256" key="4">
    <source>
        <dbReference type="ARBA" id="ARBA00022597"/>
    </source>
</evidence>
<keyword evidence="6 10" id="KW-0812">Transmembrane</keyword>
<dbReference type="InterPro" id="IPR050303">
    <property type="entry name" value="GatZ_KbaZ_carbometab"/>
</dbReference>
<dbReference type="Proteomes" id="UP000285532">
    <property type="component" value="Unassembled WGS sequence"/>
</dbReference>
<feature type="region of interest" description="Disordered" evidence="9">
    <location>
        <begin position="1"/>
        <end position="24"/>
    </location>
</feature>
<evidence type="ECO:0000313" key="11">
    <source>
        <dbReference type="EMBL" id="QOP56540.1"/>
    </source>
</evidence>
<evidence type="ECO:0000256" key="5">
    <source>
        <dbReference type="ARBA" id="ARBA00022683"/>
    </source>
</evidence>
<dbReference type="GO" id="GO:0009401">
    <property type="term" value="P:phosphoenolpyruvate-dependent sugar phosphotransferase system"/>
    <property type="evidence" value="ECO:0007669"/>
    <property type="project" value="UniProtKB-KW"/>
</dbReference>
<evidence type="ECO:0000256" key="3">
    <source>
        <dbReference type="ARBA" id="ARBA00022475"/>
    </source>
</evidence>
<feature type="transmembrane region" description="Helical" evidence="10">
    <location>
        <begin position="189"/>
        <end position="211"/>
    </location>
</feature>
<evidence type="ECO:0000256" key="10">
    <source>
        <dbReference type="SAM" id="Phobius"/>
    </source>
</evidence>
<accession>A0A422M0N0</accession>
<dbReference type="PANTHER" id="PTHR32502">
    <property type="entry name" value="N-ACETYLGALACTOSAMINE PERMEASE II COMPONENT-RELATED"/>
    <property type="match status" value="1"/>
</dbReference>
<evidence type="ECO:0000256" key="6">
    <source>
        <dbReference type="ARBA" id="ARBA00022692"/>
    </source>
</evidence>
<feature type="transmembrane region" description="Helical" evidence="10">
    <location>
        <begin position="231"/>
        <end position="248"/>
    </location>
</feature>
<reference evidence="12 13" key="1">
    <citation type="journal article" date="2018" name="Front. Microbiol.">
        <title>Conversion of Methionine to Cysteine in Lactobacillus paracasei Depends on the Highly Mobile cysK-ctl-cysE Gene Cluster.</title>
        <authorList>
            <person name="Wuthrich D."/>
            <person name="Irmler S."/>
            <person name="Berthoud H."/>
            <person name="Guggenbuhl B."/>
            <person name="Eugster E."/>
            <person name="Bruggmann R."/>
        </authorList>
    </citation>
    <scope>NUCLEOTIDE SEQUENCE [LARGE SCALE GENOMIC DNA]</scope>
    <source>
        <strain evidence="12 13">FAM18172</strain>
    </source>
</reference>
<keyword evidence="2" id="KW-0813">Transport</keyword>
<dbReference type="GO" id="GO:0005886">
    <property type="term" value="C:plasma membrane"/>
    <property type="evidence" value="ECO:0007669"/>
    <property type="project" value="UniProtKB-SubCell"/>
</dbReference>
<evidence type="ECO:0000256" key="8">
    <source>
        <dbReference type="ARBA" id="ARBA00023136"/>
    </source>
</evidence>
<feature type="transmembrane region" description="Helical" evidence="10">
    <location>
        <begin position="125"/>
        <end position="142"/>
    </location>
</feature>
<evidence type="ECO:0000313" key="12">
    <source>
        <dbReference type="EMBL" id="RND80208.1"/>
    </source>
</evidence>
<reference evidence="11 14" key="2">
    <citation type="submission" date="2020-03" db="EMBL/GenBank/DDBJ databases">
        <title>Complete genome sequence of Lactobacillus paracasei strain NFFJ04, isolated from animal feed.</title>
        <authorList>
            <person name="Jung J.Y."/>
        </authorList>
    </citation>
    <scope>NUCLEOTIDE SEQUENCE [LARGE SCALE GENOMIC DNA]</scope>
    <source>
        <strain evidence="11 14">NFFJ04</strain>
    </source>
</reference>
<proteinExistence type="predicted"/>
<organism evidence="12 13">
    <name type="scientific">Lacticaseibacillus paracasei</name>
    <name type="common">Lactobacillus paracasei</name>
    <dbReference type="NCBI Taxonomy" id="1597"/>
    <lineage>
        <taxon>Bacteria</taxon>
        <taxon>Bacillati</taxon>
        <taxon>Bacillota</taxon>
        <taxon>Bacilli</taxon>
        <taxon>Lactobacillales</taxon>
        <taxon>Lactobacillaceae</taxon>
        <taxon>Lacticaseibacillus</taxon>
    </lineage>
</organism>
<dbReference type="EMBL" id="LKFU01000156">
    <property type="protein sequence ID" value="RND80208.1"/>
    <property type="molecule type" value="Genomic_DNA"/>
</dbReference>
<dbReference type="AlphaFoldDB" id="A0A422M0N0"/>
<comment type="subcellular location">
    <subcellularLocation>
        <location evidence="1">Cell membrane</location>
        <topology evidence="1">Multi-pass membrane protein</topology>
    </subcellularLocation>
</comment>
<feature type="transmembrane region" description="Helical" evidence="10">
    <location>
        <begin position="148"/>
        <end position="168"/>
    </location>
</feature>
<keyword evidence="8 10" id="KW-0472">Membrane</keyword>
<evidence type="ECO:0000256" key="2">
    <source>
        <dbReference type="ARBA" id="ARBA00022448"/>
    </source>
</evidence>
<evidence type="ECO:0000313" key="14">
    <source>
        <dbReference type="Proteomes" id="UP000593972"/>
    </source>
</evidence>
<evidence type="ECO:0000313" key="13">
    <source>
        <dbReference type="Proteomes" id="UP000285532"/>
    </source>
</evidence>
<dbReference type="Pfam" id="PF03613">
    <property type="entry name" value="EIID-AGA"/>
    <property type="match status" value="1"/>
</dbReference>
<feature type="transmembrane region" description="Helical" evidence="10">
    <location>
        <begin position="255"/>
        <end position="273"/>
    </location>
</feature>
<dbReference type="EMBL" id="CP050500">
    <property type="protein sequence ID" value="QOP56540.1"/>
    <property type="molecule type" value="Genomic_DNA"/>
</dbReference>
<evidence type="ECO:0000256" key="1">
    <source>
        <dbReference type="ARBA" id="ARBA00004651"/>
    </source>
</evidence>
<keyword evidence="4" id="KW-0762">Sugar transport</keyword>
<keyword evidence="5" id="KW-0598">Phosphotransferase system</keyword>
<dbReference type="InterPro" id="IPR004704">
    <property type="entry name" value="PTS_IID_man"/>
</dbReference>
<dbReference type="PROSITE" id="PS51108">
    <property type="entry name" value="PTS_EIID"/>
    <property type="match status" value="1"/>
</dbReference>
<dbReference type="Proteomes" id="UP000593972">
    <property type="component" value="Chromosome"/>
</dbReference>